<dbReference type="AlphaFoldDB" id="A0A6J2YW15"/>
<evidence type="ECO:0000256" key="5">
    <source>
        <dbReference type="ARBA" id="ARBA00023002"/>
    </source>
</evidence>
<evidence type="ECO:0000313" key="12">
    <source>
        <dbReference type="RefSeq" id="XP_030768305.1"/>
    </source>
</evidence>
<evidence type="ECO:0000256" key="3">
    <source>
        <dbReference type="ARBA" id="ARBA00022617"/>
    </source>
</evidence>
<dbReference type="RefSeq" id="XP_030768305.1">
    <property type="nucleotide sequence ID" value="XM_030912445.1"/>
</dbReference>
<keyword evidence="5" id="KW-0560">Oxidoreductase</keyword>
<protein>
    <submittedName>
        <fullName evidence="10 11">Cytochrome P450 315a1, mitochondrial</fullName>
    </submittedName>
</protein>
<feature type="binding site" description="axial binding residue" evidence="8">
    <location>
        <position position="440"/>
    </location>
    <ligand>
        <name>heme</name>
        <dbReference type="ChEBI" id="CHEBI:30413"/>
    </ligand>
    <ligandPart>
        <name>Fe</name>
        <dbReference type="ChEBI" id="CHEBI:18248"/>
    </ligandPart>
</feature>
<dbReference type="GO" id="GO:0020037">
    <property type="term" value="F:heme binding"/>
    <property type="evidence" value="ECO:0007669"/>
    <property type="project" value="InterPro"/>
</dbReference>
<evidence type="ECO:0000256" key="2">
    <source>
        <dbReference type="ARBA" id="ARBA00010617"/>
    </source>
</evidence>
<keyword evidence="3 8" id="KW-0349">Heme</keyword>
<accession>A0A6J2YW15</accession>
<dbReference type="GO" id="GO:0005506">
    <property type="term" value="F:iron ion binding"/>
    <property type="evidence" value="ECO:0007669"/>
    <property type="project" value="InterPro"/>
</dbReference>
<dbReference type="OrthoDB" id="3945418at2759"/>
<keyword evidence="7" id="KW-0503">Monooxygenase</keyword>
<dbReference type="InterPro" id="IPR036396">
    <property type="entry name" value="Cyt_P450_sf"/>
</dbReference>
<evidence type="ECO:0000256" key="4">
    <source>
        <dbReference type="ARBA" id="ARBA00022723"/>
    </source>
</evidence>
<dbReference type="InterPro" id="IPR001128">
    <property type="entry name" value="Cyt_P450"/>
</dbReference>
<evidence type="ECO:0000313" key="10">
    <source>
        <dbReference type="RefSeq" id="XP_030768288.1"/>
    </source>
</evidence>
<comment type="similarity">
    <text evidence="2">Belongs to the cytochrome P450 family.</text>
</comment>
<dbReference type="Pfam" id="PF00067">
    <property type="entry name" value="p450"/>
    <property type="match status" value="1"/>
</dbReference>
<evidence type="ECO:0000313" key="9">
    <source>
        <dbReference type="Proteomes" id="UP000504635"/>
    </source>
</evidence>
<dbReference type="KEGG" id="soy:115891846"/>
<dbReference type="RefSeq" id="XP_030768296.1">
    <property type="nucleotide sequence ID" value="XM_030912436.1"/>
</dbReference>
<dbReference type="PANTHER" id="PTHR24279:SF120">
    <property type="entry name" value="CYTOCHROME P450"/>
    <property type="match status" value="1"/>
</dbReference>
<dbReference type="GeneID" id="115891846"/>
<proteinExistence type="inferred from homology"/>
<dbReference type="PRINTS" id="PR00463">
    <property type="entry name" value="EP450I"/>
</dbReference>
<dbReference type="CTD" id="44858"/>
<evidence type="ECO:0000313" key="11">
    <source>
        <dbReference type="RefSeq" id="XP_030768296.1"/>
    </source>
</evidence>
<dbReference type="InterPro" id="IPR050479">
    <property type="entry name" value="CYP11_CYP27_families"/>
</dbReference>
<organism evidence="9 13">
    <name type="scientific">Sitophilus oryzae</name>
    <name type="common">Rice weevil</name>
    <name type="synonym">Curculio oryzae</name>
    <dbReference type="NCBI Taxonomy" id="7048"/>
    <lineage>
        <taxon>Eukaryota</taxon>
        <taxon>Metazoa</taxon>
        <taxon>Ecdysozoa</taxon>
        <taxon>Arthropoda</taxon>
        <taxon>Hexapoda</taxon>
        <taxon>Insecta</taxon>
        <taxon>Pterygota</taxon>
        <taxon>Neoptera</taxon>
        <taxon>Endopterygota</taxon>
        <taxon>Coleoptera</taxon>
        <taxon>Polyphaga</taxon>
        <taxon>Cucujiformia</taxon>
        <taxon>Curculionidae</taxon>
        <taxon>Dryophthorinae</taxon>
        <taxon>Sitophilus</taxon>
    </lineage>
</organism>
<evidence type="ECO:0000256" key="7">
    <source>
        <dbReference type="ARBA" id="ARBA00023033"/>
    </source>
</evidence>
<dbReference type="Gene3D" id="1.10.630.10">
    <property type="entry name" value="Cytochrome P450"/>
    <property type="match status" value="1"/>
</dbReference>
<dbReference type="InterPro" id="IPR002401">
    <property type="entry name" value="Cyt_P450_E_grp-I"/>
</dbReference>
<dbReference type="GO" id="GO:0004497">
    <property type="term" value="F:monooxygenase activity"/>
    <property type="evidence" value="ECO:0007669"/>
    <property type="project" value="UniProtKB-KW"/>
</dbReference>
<dbReference type="CDD" id="cd11054">
    <property type="entry name" value="CYP24A1-like"/>
    <property type="match status" value="1"/>
</dbReference>
<dbReference type="RefSeq" id="XP_030768313.1">
    <property type="nucleotide sequence ID" value="XM_030912453.1"/>
</dbReference>
<reference evidence="10 11" key="1">
    <citation type="submission" date="2025-04" db="UniProtKB">
        <authorList>
            <consortium name="RefSeq"/>
        </authorList>
    </citation>
    <scope>IDENTIFICATION</scope>
    <source>
        <tissue evidence="10 11">Gonads</tissue>
    </source>
</reference>
<keyword evidence="9" id="KW-1185">Reference proteome</keyword>
<keyword evidence="4 8" id="KW-0479">Metal-binding</keyword>
<comment type="cofactor">
    <cofactor evidence="1 8">
        <name>heme</name>
        <dbReference type="ChEBI" id="CHEBI:30413"/>
    </cofactor>
</comment>
<gene>
    <name evidence="10 11 12 13" type="primary">LOC115891846</name>
</gene>
<dbReference type="Proteomes" id="UP000504635">
    <property type="component" value="Unplaced"/>
</dbReference>
<evidence type="ECO:0000313" key="13">
    <source>
        <dbReference type="RefSeq" id="XP_030768313.1"/>
    </source>
</evidence>
<name>A0A6J2YW15_SITOR</name>
<dbReference type="PANTHER" id="PTHR24279">
    <property type="entry name" value="CYTOCHROME P450"/>
    <property type="match status" value="1"/>
</dbReference>
<evidence type="ECO:0000256" key="8">
    <source>
        <dbReference type="PIRSR" id="PIRSR602401-1"/>
    </source>
</evidence>
<sequence>MICANCKALRSVANELCAKYFSTTFKVGLSSLPSAITSRTIEDVTGPKGLPVIGTTLSLLMAGSTPKLHYYIDKRHQQYGPIFKESVGPVPCVFISDPKAMRAVFTHEGKYPIHILPEAWTTYNVLHNVSRGIFFMDGEEWLHFRRILNPILLKGDQSWIDESCKPAIDNLIEKIKSQSARYPYIDMEGLLYYWSLEIIVSILLGPQNYIAAKQKLTDRIDYLSSTLRLVFETSSKLMLISTKLAAKYRISRWKQFEKSVTSALFSVADLVELLLSDYVKNGEGLLGKLKGKMTTNELVRIVTDLILAAGDTTAYSMEWTLYLVGKNLEVQEKLRKEVLEVKGKDDLGSKIYLKNAIKESLRLYPVAPFLTRILPDQAEICGYQMPAGTVLILSIFTAGRDPRNFQDPLHFDPDRWNKNDNNSNRMRLASIPFAIGARSCIGKKIAETQLQKTLAEILVHFRVNVLNEEAVDVKLEMVAVPSEKIKFQFSIKQ</sequence>
<dbReference type="GO" id="GO:0016705">
    <property type="term" value="F:oxidoreductase activity, acting on paired donors, with incorporation or reduction of molecular oxygen"/>
    <property type="evidence" value="ECO:0007669"/>
    <property type="project" value="InterPro"/>
</dbReference>
<dbReference type="SUPFAM" id="SSF48264">
    <property type="entry name" value="Cytochrome P450"/>
    <property type="match status" value="1"/>
</dbReference>
<evidence type="ECO:0000256" key="1">
    <source>
        <dbReference type="ARBA" id="ARBA00001971"/>
    </source>
</evidence>
<evidence type="ECO:0000256" key="6">
    <source>
        <dbReference type="ARBA" id="ARBA00023004"/>
    </source>
</evidence>
<dbReference type="PRINTS" id="PR00385">
    <property type="entry name" value="P450"/>
</dbReference>
<dbReference type="RefSeq" id="XP_030768288.1">
    <property type="nucleotide sequence ID" value="XM_030912428.1"/>
</dbReference>
<keyword evidence="6 8" id="KW-0408">Iron</keyword>